<sequence length="98" mass="10122">MHAKAATEYRLLLAALLLGSATAASASVHVVDAEHKADCRFVKFIATRSASSADAALADAMKQAAGYGANAYYVMKRVDAADGRPALIDGQALQCPAP</sequence>
<dbReference type="EMBL" id="FQWZ01000004">
    <property type="protein sequence ID" value="SHG92034.1"/>
    <property type="molecule type" value="Genomic_DNA"/>
</dbReference>
<organism evidence="2 3">
    <name type="scientific">Hydrocarboniphaga daqingensis</name>
    <dbReference type="NCBI Taxonomy" id="490188"/>
    <lineage>
        <taxon>Bacteria</taxon>
        <taxon>Pseudomonadati</taxon>
        <taxon>Pseudomonadota</taxon>
        <taxon>Gammaproteobacteria</taxon>
        <taxon>Nevskiales</taxon>
        <taxon>Nevskiaceae</taxon>
        <taxon>Hydrocarboniphaga</taxon>
    </lineage>
</organism>
<reference evidence="2 3" key="1">
    <citation type="submission" date="2016-11" db="EMBL/GenBank/DDBJ databases">
        <authorList>
            <person name="Jaros S."/>
            <person name="Januszkiewicz K."/>
            <person name="Wedrychowicz H."/>
        </authorList>
    </citation>
    <scope>NUCLEOTIDE SEQUENCE [LARGE SCALE GENOMIC DNA]</scope>
    <source>
        <strain evidence="2 3">CGMCC 1.7049</strain>
    </source>
</reference>
<gene>
    <name evidence="2" type="ORF">SAMN04488068_1824</name>
</gene>
<evidence type="ECO:0008006" key="4">
    <source>
        <dbReference type="Google" id="ProtNLM"/>
    </source>
</evidence>
<proteinExistence type="predicted"/>
<dbReference type="Proteomes" id="UP000199758">
    <property type="component" value="Unassembled WGS sequence"/>
</dbReference>
<keyword evidence="3" id="KW-1185">Reference proteome</keyword>
<name>A0A1M5NR05_9GAMM</name>
<feature type="chain" id="PRO_5013133025" description="DUF1471 domain-containing protein" evidence="1">
    <location>
        <begin position="27"/>
        <end position="98"/>
    </location>
</feature>
<dbReference type="RefSeq" id="WP_072896756.1">
    <property type="nucleotide sequence ID" value="NZ_FQWZ01000004.1"/>
</dbReference>
<evidence type="ECO:0000256" key="1">
    <source>
        <dbReference type="SAM" id="SignalP"/>
    </source>
</evidence>
<evidence type="ECO:0000313" key="2">
    <source>
        <dbReference type="EMBL" id="SHG92034.1"/>
    </source>
</evidence>
<dbReference type="STRING" id="490188.SAMN04488068_1824"/>
<dbReference type="AlphaFoldDB" id="A0A1M5NR05"/>
<evidence type="ECO:0000313" key="3">
    <source>
        <dbReference type="Proteomes" id="UP000199758"/>
    </source>
</evidence>
<feature type="signal peptide" evidence="1">
    <location>
        <begin position="1"/>
        <end position="26"/>
    </location>
</feature>
<protein>
    <recommendedName>
        <fullName evidence="4">DUF1471 domain-containing protein</fullName>
    </recommendedName>
</protein>
<keyword evidence="1" id="KW-0732">Signal</keyword>
<accession>A0A1M5NR05</accession>